<dbReference type="EMBL" id="PQ368759">
    <property type="protein sequence ID" value="XHV15911.1"/>
    <property type="molecule type" value="Genomic_DNA"/>
</dbReference>
<sequence length="84" mass="9299">MSTANKHRIPCPHCGQNLRIRNSQGLTPIYRVAIVECRNDACGFRGKVGIEVTNTITPSDAPNPRVDLPYPPRMKRALEAKKAS</sequence>
<feature type="domain" description="Zinc finger Ogr/Delta-type" evidence="1">
    <location>
        <begin position="11"/>
        <end position="56"/>
    </location>
</feature>
<reference evidence="2" key="1">
    <citation type="submission" date="2024-10" db="EMBL/GenBank/DDBJ databases">
        <title>Newly identified hadal zoon P2-like virus reveal genomic diversity and biogeographic distributions.</title>
        <authorList>
            <person name="Liu Y."/>
        </authorList>
    </citation>
    <scope>NUCLEOTIDE SEQUENCE</scope>
</reference>
<dbReference type="InterPro" id="IPR007684">
    <property type="entry name" value="Znf_Ogr/Delta"/>
</dbReference>
<name>A0AB74UKM3_9VIRU</name>
<accession>A0AB74UKM3</accession>
<protein>
    <submittedName>
        <fullName evidence="2">Zn-ribbon RNA-binding protein</fullName>
    </submittedName>
</protein>
<evidence type="ECO:0000259" key="1">
    <source>
        <dbReference type="Pfam" id="PF04606"/>
    </source>
</evidence>
<organism evidence="2">
    <name type="scientific">Halomonas phage vB_HboP_4908</name>
    <dbReference type="NCBI Taxonomy" id="3350578"/>
    <lineage>
        <taxon>Viruses</taxon>
    </lineage>
</organism>
<evidence type="ECO:0000313" key="2">
    <source>
        <dbReference type="EMBL" id="XHV15911.1"/>
    </source>
</evidence>
<proteinExistence type="predicted"/>
<dbReference type="Pfam" id="PF04606">
    <property type="entry name" value="Ogr_Delta"/>
    <property type="match status" value="1"/>
</dbReference>